<evidence type="ECO:0000256" key="6">
    <source>
        <dbReference type="ARBA" id="ARBA00023163"/>
    </source>
</evidence>
<keyword evidence="13" id="KW-1185">Reference proteome</keyword>
<dbReference type="EMBL" id="BMGR01000011">
    <property type="protein sequence ID" value="GGG13816.1"/>
    <property type="molecule type" value="Genomic_DNA"/>
</dbReference>
<gene>
    <name evidence="12" type="ORF">GCM10010916_33420</name>
</gene>
<proteinExistence type="predicted"/>
<feature type="domain" description="PAC" evidence="11">
    <location>
        <begin position="184"/>
        <end position="236"/>
    </location>
</feature>
<evidence type="ECO:0000259" key="10">
    <source>
        <dbReference type="PROSITE" id="PS50112"/>
    </source>
</evidence>
<evidence type="ECO:0000256" key="1">
    <source>
        <dbReference type="ARBA" id="ARBA00022741"/>
    </source>
</evidence>
<protein>
    <recommendedName>
        <fullName evidence="7">HTH-type transcriptional regulatory protein TyrR</fullName>
    </recommendedName>
</protein>
<dbReference type="AlphaFoldDB" id="A0A917D970"/>
<name>A0A917D970_9BACL</name>
<dbReference type="GO" id="GO:0003677">
    <property type="term" value="F:DNA binding"/>
    <property type="evidence" value="ECO:0007669"/>
    <property type="project" value="UniProtKB-KW"/>
</dbReference>
<dbReference type="Gene3D" id="1.10.8.60">
    <property type="match status" value="1"/>
</dbReference>
<dbReference type="RefSeq" id="WP_188532213.1">
    <property type="nucleotide sequence ID" value="NZ_BMGR01000011.1"/>
</dbReference>
<evidence type="ECO:0000256" key="7">
    <source>
        <dbReference type="ARBA" id="ARBA00029500"/>
    </source>
</evidence>
<dbReference type="InterPro" id="IPR000700">
    <property type="entry name" value="PAS-assoc_C"/>
</dbReference>
<organism evidence="12 13">
    <name type="scientific">Paenibacillus abyssi</name>
    <dbReference type="NCBI Taxonomy" id="1340531"/>
    <lineage>
        <taxon>Bacteria</taxon>
        <taxon>Bacillati</taxon>
        <taxon>Bacillota</taxon>
        <taxon>Bacilli</taxon>
        <taxon>Bacillales</taxon>
        <taxon>Paenibacillaceae</taxon>
        <taxon>Paenibacillus</taxon>
    </lineage>
</organism>
<dbReference type="FunFam" id="3.40.50.300:FF:000006">
    <property type="entry name" value="DNA-binding transcriptional regulator NtrC"/>
    <property type="match status" value="1"/>
</dbReference>
<keyword evidence="2" id="KW-0058">Aromatic hydrocarbons catabolism</keyword>
<dbReference type="InterPro" id="IPR025943">
    <property type="entry name" value="Sigma_54_int_dom_ATP-bd_2"/>
</dbReference>
<dbReference type="GO" id="GO:0005524">
    <property type="term" value="F:ATP binding"/>
    <property type="evidence" value="ECO:0007669"/>
    <property type="project" value="UniProtKB-KW"/>
</dbReference>
<dbReference type="InterPro" id="IPR025944">
    <property type="entry name" value="Sigma_54_int_dom_CS"/>
</dbReference>
<dbReference type="Pfam" id="PF00158">
    <property type="entry name" value="Sigma54_activat"/>
    <property type="match status" value="1"/>
</dbReference>
<comment type="caution">
    <text evidence="12">The sequence shown here is derived from an EMBL/GenBank/DDBJ whole genome shotgun (WGS) entry which is preliminary data.</text>
</comment>
<dbReference type="InterPro" id="IPR058031">
    <property type="entry name" value="AAA_lid_NorR"/>
</dbReference>
<evidence type="ECO:0000259" key="11">
    <source>
        <dbReference type="PROSITE" id="PS50113"/>
    </source>
</evidence>
<dbReference type="PROSITE" id="PS00676">
    <property type="entry name" value="SIGMA54_INTERACT_2"/>
    <property type="match status" value="1"/>
</dbReference>
<keyword evidence="5" id="KW-0238">DNA-binding</keyword>
<dbReference type="InterPro" id="IPR035965">
    <property type="entry name" value="PAS-like_dom_sf"/>
</dbReference>
<dbReference type="SMART" id="SM00091">
    <property type="entry name" value="PAS"/>
    <property type="match status" value="2"/>
</dbReference>
<dbReference type="InterPro" id="IPR027417">
    <property type="entry name" value="P-loop_NTPase"/>
</dbReference>
<dbReference type="InterPro" id="IPR000014">
    <property type="entry name" value="PAS"/>
</dbReference>
<evidence type="ECO:0000256" key="3">
    <source>
        <dbReference type="ARBA" id="ARBA00022840"/>
    </source>
</evidence>
<dbReference type="Pfam" id="PF00989">
    <property type="entry name" value="PAS"/>
    <property type="match status" value="2"/>
</dbReference>
<dbReference type="PROSITE" id="PS00688">
    <property type="entry name" value="SIGMA54_INTERACT_3"/>
    <property type="match status" value="1"/>
</dbReference>
<dbReference type="Proteomes" id="UP000644756">
    <property type="component" value="Unassembled WGS sequence"/>
</dbReference>
<evidence type="ECO:0000256" key="4">
    <source>
        <dbReference type="ARBA" id="ARBA00023015"/>
    </source>
</evidence>
<dbReference type="GO" id="GO:0006355">
    <property type="term" value="P:regulation of DNA-templated transcription"/>
    <property type="evidence" value="ECO:0007669"/>
    <property type="project" value="InterPro"/>
</dbReference>
<reference evidence="12" key="2">
    <citation type="submission" date="2020-09" db="EMBL/GenBank/DDBJ databases">
        <authorList>
            <person name="Sun Q."/>
            <person name="Zhou Y."/>
        </authorList>
    </citation>
    <scope>NUCLEOTIDE SEQUENCE</scope>
    <source>
        <strain evidence="12">CGMCC 1.12987</strain>
    </source>
</reference>
<dbReference type="InterPro" id="IPR030828">
    <property type="entry name" value="HTH_TyrR"/>
</dbReference>
<evidence type="ECO:0000256" key="8">
    <source>
        <dbReference type="SAM" id="Coils"/>
    </source>
</evidence>
<dbReference type="Gene3D" id="3.30.450.20">
    <property type="entry name" value="PAS domain"/>
    <property type="match status" value="2"/>
</dbReference>
<dbReference type="SUPFAM" id="SSF55785">
    <property type="entry name" value="PYP-like sensor domain (PAS domain)"/>
    <property type="match status" value="2"/>
</dbReference>
<dbReference type="PROSITE" id="PS50112">
    <property type="entry name" value="PAS"/>
    <property type="match status" value="2"/>
</dbReference>
<dbReference type="Pfam" id="PF18024">
    <property type="entry name" value="HTH_50"/>
    <property type="match status" value="1"/>
</dbReference>
<dbReference type="PANTHER" id="PTHR32071:SF57">
    <property type="entry name" value="C4-DICARBOXYLATE TRANSPORT TRANSCRIPTIONAL REGULATORY PROTEIN DCTD"/>
    <property type="match status" value="1"/>
</dbReference>
<feature type="domain" description="Sigma-54 factor interaction" evidence="9">
    <location>
        <begin position="259"/>
        <end position="488"/>
    </location>
</feature>
<evidence type="ECO:0000256" key="5">
    <source>
        <dbReference type="ARBA" id="ARBA00023125"/>
    </source>
</evidence>
<dbReference type="InterPro" id="IPR009057">
    <property type="entry name" value="Homeodomain-like_sf"/>
</dbReference>
<dbReference type="PROSITE" id="PS50113">
    <property type="entry name" value="PAC"/>
    <property type="match status" value="1"/>
</dbReference>
<keyword evidence="4" id="KW-0805">Transcription regulation</keyword>
<keyword evidence="1" id="KW-0547">Nucleotide-binding</keyword>
<sequence length="563" mass="64509">MLHESVTIDLWENIFSSMHNSVIVVNVHNQILLMNESARRLLGIQDEDWKNKNIKTLIPNSRMHEILDGGERSIGQKMVISGRVCMVNRTPLYQDGEMIGAIGVIQDISEMDHYRNLVKQMESIIEFSTDATYVVDREGITIQVNTAYEELTGFHREELVGRRMTDLMSEGYFDQSVSVLVLEQKQRISIIQRIGGKKDVVVTGNPIFNELGELELVVTSVKDITQLNELQKELEKAQRLSTIQNNRYAIKSGESEQNFIIYSSQIKKVYEKIQQVAPFPTSILLNGPSGTGKEVMANLIHDLSDRREQPFIKINCSAIPEQLLESELFGYEAGAFTGANRNGKIGLLELADKGTVMLDEIGEMPLALQVKLLRVLQEKQMLRIGGTKPRNLDIRIVSATNQDVRKRIKEGKFREDLYYRLAVIEISIPPLVERQEDIIPLIDHYFSFFCRQFRIDKQMSQETKAILKAYHWPGNVRELRNLIENMLVSVPAHIIEPVHLPLHVHDRSYSESPSSLKEQVQQFEQRIISEVVEKYSSLRKAAEQLGVDHSTLVKKMQRWEQSK</sequence>
<dbReference type="SMART" id="SM00382">
    <property type="entry name" value="AAA"/>
    <property type="match status" value="1"/>
</dbReference>
<evidence type="ECO:0000259" key="9">
    <source>
        <dbReference type="PROSITE" id="PS50045"/>
    </source>
</evidence>
<dbReference type="Pfam" id="PF25601">
    <property type="entry name" value="AAA_lid_14"/>
    <property type="match status" value="1"/>
</dbReference>
<evidence type="ECO:0000313" key="12">
    <source>
        <dbReference type="EMBL" id="GGG13816.1"/>
    </source>
</evidence>
<dbReference type="PROSITE" id="PS50045">
    <property type="entry name" value="SIGMA54_INTERACT_4"/>
    <property type="match status" value="1"/>
</dbReference>
<feature type="domain" description="PAS" evidence="10">
    <location>
        <begin position="117"/>
        <end position="162"/>
    </location>
</feature>
<keyword evidence="8" id="KW-0175">Coiled coil</keyword>
<dbReference type="NCBIfam" id="TIGR00229">
    <property type="entry name" value="sensory_box"/>
    <property type="match status" value="2"/>
</dbReference>
<keyword evidence="6" id="KW-0804">Transcription</keyword>
<dbReference type="CDD" id="cd00009">
    <property type="entry name" value="AAA"/>
    <property type="match status" value="1"/>
</dbReference>
<dbReference type="Gene3D" id="1.10.10.60">
    <property type="entry name" value="Homeodomain-like"/>
    <property type="match status" value="1"/>
</dbReference>
<evidence type="ECO:0000256" key="2">
    <source>
        <dbReference type="ARBA" id="ARBA00022797"/>
    </source>
</evidence>
<dbReference type="PANTHER" id="PTHR32071">
    <property type="entry name" value="TRANSCRIPTIONAL REGULATORY PROTEIN"/>
    <property type="match status" value="1"/>
</dbReference>
<evidence type="ECO:0000313" key="13">
    <source>
        <dbReference type="Proteomes" id="UP000644756"/>
    </source>
</evidence>
<dbReference type="SUPFAM" id="SSF52540">
    <property type="entry name" value="P-loop containing nucleoside triphosphate hydrolases"/>
    <property type="match status" value="1"/>
</dbReference>
<accession>A0A917D970</accession>
<dbReference type="InterPro" id="IPR002078">
    <property type="entry name" value="Sigma_54_int"/>
</dbReference>
<dbReference type="SUPFAM" id="SSF46689">
    <property type="entry name" value="Homeodomain-like"/>
    <property type="match status" value="1"/>
</dbReference>
<keyword evidence="3" id="KW-0067">ATP-binding</keyword>
<feature type="coiled-coil region" evidence="8">
    <location>
        <begin position="220"/>
        <end position="247"/>
    </location>
</feature>
<dbReference type="InterPro" id="IPR003593">
    <property type="entry name" value="AAA+_ATPase"/>
</dbReference>
<dbReference type="Gene3D" id="3.40.50.300">
    <property type="entry name" value="P-loop containing nucleotide triphosphate hydrolases"/>
    <property type="match status" value="1"/>
</dbReference>
<feature type="domain" description="PAS" evidence="10">
    <location>
        <begin position="7"/>
        <end position="62"/>
    </location>
</feature>
<dbReference type="CDD" id="cd00130">
    <property type="entry name" value="PAS"/>
    <property type="match status" value="2"/>
</dbReference>
<reference evidence="12" key="1">
    <citation type="journal article" date="2014" name="Int. J. Syst. Evol. Microbiol.">
        <title>Complete genome sequence of Corynebacterium casei LMG S-19264T (=DSM 44701T), isolated from a smear-ripened cheese.</title>
        <authorList>
            <consortium name="US DOE Joint Genome Institute (JGI-PGF)"/>
            <person name="Walter F."/>
            <person name="Albersmeier A."/>
            <person name="Kalinowski J."/>
            <person name="Ruckert C."/>
        </authorList>
    </citation>
    <scope>NUCLEOTIDE SEQUENCE</scope>
    <source>
        <strain evidence="12">CGMCC 1.12987</strain>
    </source>
</reference>
<dbReference type="InterPro" id="IPR013767">
    <property type="entry name" value="PAS_fold"/>
</dbReference>